<comment type="similarity">
    <text evidence="2">Belongs to the multi antimicrobial extrusion (MATE) (TC 2.A.66.1) family.</text>
</comment>
<evidence type="ECO:0000256" key="1">
    <source>
        <dbReference type="ARBA" id="ARBA00004141"/>
    </source>
</evidence>
<keyword evidence="5 7" id="KW-0472">Membrane</keyword>
<protein>
    <recommendedName>
        <fullName evidence="10">MATE efflux family protein</fullName>
    </recommendedName>
</protein>
<feature type="transmembrane region" description="Helical" evidence="7">
    <location>
        <begin position="158"/>
        <end position="176"/>
    </location>
</feature>
<dbReference type="KEGG" id="fcy:FRACYDRAFT_228830"/>
<sequence>MRVVRFAIPAIGVYLCSPMLSMIDTATVGLFCGTLQQAALNPAVMIIDYSARTMSFLYTGTTNMIATSKQKKTADEIKDSFIGSLRFAFLIGTGLGGLILLTSKRMLVPLIGNDTIDTEVIRAAWKYVAIRAFGMPAAAMIGTSQAACLGLQDNKTPFQIIITAAVMNLVLDIALVGRKIPWVGGTAGAAWATTASQYFALGLFFYKFTSSTRRQQQPAAKGKQAIHKRFVGRKIEMESFFALPCKKTIQDFSPYIIPVTTTQIGRCSTYIAMGHVVSSTLDTASMAAQQIITSIFYTLIPIGDSCSLAAQSFLPSIISAASDSNTNTDTDTTADTTNTTTTTQQQHNTSSAKSQSEKPVANSTIIDMNQTIKNIYKVAGCLGIFLSLIAISIPFACPLLTSDTAVTSIVQSVVPIMFALLSTHGFFCASEGILLGLRDLKFLGRIYGIFFVVVPILMLRLKYIAKVGATNNIISLLSVWNVFLGYQTFRILAFLSRVFILRERFSNKASDKNGNGHGESPMA</sequence>
<feature type="transmembrane region" description="Helical" evidence="7">
    <location>
        <begin position="378"/>
        <end position="401"/>
    </location>
</feature>
<evidence type="ECO:0000256" key="6">
    <source>
        <dbReference type="SAM" id="MobiDB-lite"/>
    </source>
</evidence>
<dbReference type="AlphaFoldDB" id="A0A1E7ETB8"/>
<dbReference type="EMBL" id="KV784376">
    <property type="protein sequence ID" value="OEU09270.1"/>
    <property type="molecule type" value="Genomic_DNA"/>
</dbReference>
<feature type="compositionally biased region" description="Low complexity" evidence="6">
    <location>
        <begin position="324"/>
        <end position="352"/>
    </location>
</feature>
<feature type="transmembrane region" description="Helical" evidence="7">
    <location>
        <begin position="87"/>
        <end position="108"/>
    </location>
</feature>
<feature type="region of interest" description="Disordered" evidence="6">
    <location>
        <begin position="324"/>
        <end position="356"/>
    </location>
</feature>
<evidence type="ECO:0000256" key="3">
    <source>
        <dbReference type="ARBA" id="ARBA00022692"/>
    </source>
</evidence>
<dbReference type="InterPro" id="IPR044644">
    <property type="entry name" value="DinF-like"/>
</dbReference>
<feature type="transmembrane region" description="Helical" evidence="7">
    <location>
        <begin position="182"/>
        <end position="206"/>
    </location>
</feature>
<feature type="transmembrane region" description="Helical" evidence="7">
    <location>
        <begin position="413"/>
        <end position="435"/>
    </location>
</feature>
<feature type="transmembrane region" description="Helical" evidence="7">
    <location>
        <begin position="473"/>
        <end position="495"/>
    </location>
</feature>
<evidence type="ECO:0008006" key="10">
    <source>
        <dbReference type="Google" id="ProtNLM"/>
    </source>
</evidence>
<dbReference type="PANTHER" id="PTHR42893">
    <property type="entry name" value="PROTEIN DETOXIFICATION 44, CHLOROPLASTIC-RELATED"/>
    <property type="match status" value="1"/>
</dbReference>
<dbReference type="GO" id="GO:0042910">
    <property type="term" value="F:xenobiotic transmembrane transporter activity"/>
    <property type="evidence" value="ECO:0007669"/>
    <property type="project" value="InterPro"/>
</dbReference>
<keyword evidence="3 7" id="KW-0812">Transmembrane</keyword>
<dbReference type="GO" id="GO:0015297">
    <property type="term" value="F:antiporter activity"/>
    <property type="evidence" value="ECO:0007669"/>
    <property type="project" value="InterPro"/>
</dbReference>
<feature type="transmembrane region" description="Helical" evidence="7">
    <location>
        <begin position="128"/>
        <end position="151"/>
    </location>
</feature>
<dbReference type="PANTHER" id="PTHR42893:SF9">
    <property type="entry name" value="PROTEIN DETOXIFICATION 46, CHLOROPLASTIC"/>
    <property type="match status" value="1"/>
</dbReference>
<reference evidence="8 9" key="1">
    <citation type="submission" date="2016-09" db="EMBL/GenBank/DDBJ databases">
        <title>Extensive genetic diversity and differential bi-allelic expression allows diatom success in the polar Southern Ocean.</title>
        <authorList>
            <consortium name="DOE Joint Genome Institute"/>
            <person name="Mock T."/>
            <person name="Otillar R.P."/>
            <person name="Strauss J."/>
            <person name="Dupont C."/>
            <person name="Frickenhaus S."/>
            <person name="Maumus F."/>
            <person name="Mcmullan M."/>
            <person name="Sanges R."/>
            <person name="Schmutz J."/>
            <person name="Toseland A."/>
            <person name="Valas R."/>
            <person name="Veluchamy A."/>
            <person name="Ward B.J."/>
            <person name="Allen A."/>
            <person name="Barry K."/>
            <person name="Falciatore A."/>
            <person name="Ferrante M."/>
            <person name="Fortunato A.E."/>
            <person name="Gloeckner G."/>
            <person name="Gruber A."/>
            <person name="Hipkin R."/>
            <person name="Janech M."/>
            <person name="Kroth P."/>
            <person name="Leese F."/>
            <person name="Lindquist E."/>
            <person name="Lyon B.R."/>
            <person name="Martin J."/>
            <person name="Mayer C."/>
            <person name="Parker M."/>
            <person name="Quesneville H."/>
            <person name="Raymond J."/>
            <person name="Uhlig C."/>
            <person name="Valentin K.U."/>
            <person name="Worden A.Z."/>
            <person name="Armbrust E.V."/>
            <person name="Bowler C."/>
            <person name="Green B."/>
            <person name="Moulton V."/>
            <person name="Van Oosterhout C."/>
            <person name="Grigoriev I."/>
        </authorList>
    </citation>
    <scope>NUCLEOTIDE SEQUENCE [LARGE SCALE GENOMIC DNA]</scope>
    <source>
        <strain evidence="8 9">CCMP1102</strain>
    </source>
</reference>
<evidence type="ECO:0000256" key="7">
    <source>
        <dbReference type="SAM" id="Phobius"/>
    </source>
</evidence>
<evidence type="ECO:0000256" key="5">
    <source>
        <dbReference type="ARBA" id="ARBA00023136"/>
    </source>
</evidence>
<dbReference type="Proteomes" id="UP000095751">
    <property type="component" value="Unassembled WGS sequence"/>
</dbReference>
<evidence type="ECO:0000256" key="4">
    <source>
        <dbReference type="ARBA" id="ARBA00022989"/>
    </source>
</evidence>
<keyword evidence="9" id="KW-1185">Reference proteome</keyword>
<evidence type="ECO:0000313" key="8">
    <source>
        <dbReference type="EMBL" id="OEU09270.1"/>
    </source>
</evidence>
<comment type="subcellular location">
    <subcellularLocation>
        <location evidence="1">Membrane</location>
        <topology evidence="1">Multi-pass membrane protein</topology>
    </subcellularLocation>
</comment>
<evidence type="ECO:0000313" key="9">
    <source>
        <dbReference type="Proteomes" id="UP000095751"/>
    </source>
</evidence>
<evidence type="ECO:0000256" key="2">
    <source>
        <dbReference type="ARBA" id="ARBA00010199"/>
    </source>
</evidence>
<accession>A0A1E7ETB8</accession>
<dbReference type="GO" id="GO:0016020">
    <property type="term" value="C:membrane"/>
    <property type="evidence" value="ECO:0007669"/>
    <property type="project" value="UniProtKB-SubCell"/>
</dbReference>
<dbReference type="InParanoid" id="A0A1E7ETB8"/>
<dbReference type="InterPro" id="IPR002528">
    <property type="entry name" value="MATE_fam"/>
</dbReference>
<proteinExistence type="inferred from homology"/>
<gene>
    <name evidence="8" type="ORF">FRACYDRAFT_228830</name>
</gene>
<dbReference type="OrthoDB" id="423427at2759"/>
<feature type="transmembrane region" description="Helical" evidence="7">
    <location>
        <begin position="442"/>
        <end position="461"/>
    </location>
</feature>
<keyword evidence="4 7" id="KW-1133">Transmembrane helix</keyword>
<dbReference type="Pfam" id="PF01554">
    <property type="entry name" value="MatE"/>
    <property type="match status" value="1"/>
</dbReference>
<name>A0A1E7ETB8_9STRA</name>
<organism evidence="8 9">
    <name type="scientific">Fragilariopsis cylindrus CCMP1102</name>
    <dbReference type="NCBI Taxonomy" id="635003"/>
    <lineage>
        <taxon>Eukaryota</taxon>
        <taxon>Sar</taxon>
        <taxon>Stramenopiles</taxon>
        <taxon>Ochrophyta</taxon>
        <taxon>Bacillariophyta</taxon>
        <taxon>Bacillariophyceae</taxon>
        <taxon>Bacillariophycidae</taxon>
        <taxon>Bacillariales</taxon>
        <taxon>Bacillariaceae</taxon>
        <taxon>Fragilariopsis</taxon>
    </lineage>
</organism>